<evidence type="ECO:0000313" key="2">
    <source>
        <dbReference type="Proteomes" id="UP000248897"/>
    </source>
</evidence>
<dbReference type="Proteomes" id="UP000248897">
    <property type="component" value="Chromosome 1"/>
</dbReference>
<evidence type="ECO:0000313" key="1">
    <source>
        <dbReference type="EMBL" id="SQI43927.1"/>
    </source>
</evidence>
<reference evidence="1 2" key="1">
    <citation type="submission" date="2018-06" db="EMBL/GenBank/DDBJ databases">
        <authorList>
            <consortium name="Pathogen Informatics"/>
            <person name="Doyle S."/>
        </authorList>
    </citation>
    <scope>NUCLEOTIDE SEQUENCE [LARGE SCALE GENOMIC DNA]</scope>
    <source>
        <strain evidence="1 2">NCTC12961</strain>
    </source>
</reference>
<dbReference type="EMBL" id="LS483469">
    <property type="protein sequence ID" value="SQI43927.1"/>
    <property type="molecule type" value="Genomic_DNA"/>
</dbReference>
<sequence>MSHAPIQTAALSWNEQGTPVSKQFDDVYFSNQDGLEETRYVFLKGNRLPQRFSEHPRPLFIVAETGFGTGLNFLTLWQAFAGFRAAMQDAPLQRLHFISFENSRCCTPIWRPRTHAGRNWPPMPMSSALSGRCRCRAATACCWLRAALRWICGSATSTRCCRTLTPA</sequence>
<protein>
    <submittedName>
        <fullName evidence="1">tRNA 5-methylaminomethyl-2-thiouridine biosynthesis bifunctional protein MnmC</fullName>
    </submittedName>
</protein>
<dbReference type="InterPro" id="IPR029063">
    <property type="entry name" value="SAM-dependent_MTases_sf"/>
</dbReference>
<dbReference type="AlphaFoldDB" id="A0A2X4UVN5"/>
<accession>A0A2X4UVN5</accession>
<dbReference type="Gene3D" id="3.40.50.150">
    <property type="entry name" value="Vaccinia Virus protein VP39"/>
    <property type="match status" value="1"/>
</dbReference>
<gene>
    <name evidence="1" type="primary">mnmC_1</name>
    <name evidence="1" type="ORF">NCTC12961_04178</name>
</gene>
<name>A0A2X4UVN5_SERPL</name>
<proteinExistence type="predicted"/>
<organism evidence="1 2">
    <name type="scientific">Serratia plymuthica</name>
    <dbReference type="NCBI Taxonomy" id="82996"/>
    <lineage>
        <taxon>Bacteria</taxon>
        <taxon>Pseudomonadati</taxon>
        <taxon>Pseudomonadota</taxon>
        <taxon>Gammaproteobacteria</taxon>
        <taxon>Enterobacterales</taxon>
        <taxon>Yersiniaceae</taxon>
        <taxon>Serratia</taxon>
    </lineage>
</organism>